<organism evidence="1 2">
    <name type="scientific">Brachionus plicatilis</name>
    <name type="common">Marine rotifer</name>
    <name type="synonym">Brachionus muelleri</name>
    <dbReference type="NCBI Taxonomy" id="10195"/>
    <lineage>
        <taxon>Eukaryota</taxon>
        <taxon>Metazoa</taxon>
        <taxon>Spiralia</taxon>
        <taxon>Gnathifera</taxon>
        <taxon>Rotifera</taxon>
        <taxon>Eurotatoria</taxon>
        <taxon>Monogononta</taxon>
        <taxon>Pseudotrocha</taxon>
        <taxon>Ploima</taxon>
        <taxon>Brachionidae</taxon>
        <taxon>Brachionus</taxon>
    </lineage>
</organism>
<dbReference type="Proteomes" id="UP000276133">
    <property type="component" value="Unassembled WGS sequence"/>
</dbReference>
<accession>A0A3M7PYJ7</accession>
<comment type="caution">
    <text evidence="1">The sequence shown here is derived from an EMBL/GenBank/DDBJ whole genome shotgun (WGS) entry which is preliminary data.</text>
</comment>
<dbReference type="AlphaFoldDB" id="A0A3M7PYJ7"/>
<keyword evidence="2" id="KW-1185">Reference proteome</keyword>
<name>A0A3M7PYJ7_BRAPC</name>
<sequence length="81" mass="9522">MKIASTNACFWEIKLLYKLFAVYLTKVQLRAHIECTIHVPNRLTTKQFQIFLCTKNSYAICFALLWITNKSIRLTSRSNNH</sequence>
<evidence type="ECO:0000313" key="1">
    <source>
        <dbReference type="EMBL" id="RNA04207.1"/>
    </source>
</evidence>
<proteinExistence type="predicted"/>
<gene>
    <name evidence="1" type="ORF">BpHYR1_033648</name>
</gene>
<reference evidence="1 2" key="1">
    <citation type="journal article" date="2018" name="Sci. Rep.">
        <title>Genomic signatures of local adaptation to the degree of environmental predictability in rotifers.</title>
        <authorList>
            <person name="Franch-Gras L."/>
            <person name="Hahn C."/>
            <person name="Garcia-Roger E.M."/>
            <person name="Carmona M.J."/>
            <person name="Serra M."/>
            <person name="Gomez A."/>
        </authorList>
    </citation>
    <scope>NUCLEOTIDE SEQUENCE [LARGE SCALE GENOMIC DNA]</scope>
    <source>
        <strain evidence="1">HYR1</strain>
    </source>
</reference>
<evidence type="ECO:0000313" key="2">
    <source>
        <dbReference type="Proteomes" id="UP000276133"/>
    </source>
</evidence>
<dbReference type="EMBL" id="REGN01008197">
    <property type="protein sequence ID" value="RNA04207.1"/>
    <property type="molecule type" value="Genomic_DNA"/>
</dbReference>
<protein>
    <submittedName>
        <fullName evidence="1">Uncharacterized protein</fullName>
    </submittedName>
</protein>